<dbReference type="GO" id="GO:0006950">
    <property type="term" value="P:response to stress"/>
    <property type="evidence" value="ECO:0007669"/>
    <property type="project" value="UniProtKB-ARBA"/>
</dbReference>
<dbReference type="InterPro" id="IPR001711">
    <property type="entry name" value="PLipase_C_Pinositol-sp_Y"/>
</dbReference>
<keyword evidence="7" id="KW-0807">Transducer</keyword>
<dbReference type="SUPFAM" id="SSF51695">
    <property type="entry name" value="PLC-like phosphodiesterases"/>
    <property type="match status" value="1"/>
</dbReference>
<dbReference type="Pfam" id="PF00168">
    <property type="entry name" value="C2"/>
    <property type="match status" value="1"/>
</dbReference>
<gene>
    <name evidence="12" type="ORF">KI387_037433</name>
</gene>
<dbReference type="SMART" id="SM00148">
    <property type="entry name" value="PLCXc"/>
    <property type="match status" value="1"/>
</dbReference>
<evidence type="ECO:0000259" key="10">
    <source>
        <dbReference type="PROSITE" id="PS50004"/>
    </source>
</evidence>
<dbReference type="InterPro" id="IPR035892">
    <property type="entry name" value="C2_domain_sf"/>
</dbReference>
<evidence type="ECO:0000256" key="9">
    <source>
        <dbReference type="SAM" id="MobiDB-lite"/>
    </source>
</evidence>
<dbReference type="SUPFAM" id="SSF49562">
    <property type="entry name" value="C2 domain (Calcium/lipid-binding domain, CaLB)"/>
    <property type="match status" value="1"/>
</dbReference>
<sequence length="585" mass="66162">MCLCFTRSFNSSGVRTMEEIEKLFADYSENGQMSVKNLQRFLVEIQGENDATEKDAANLIEALRHRMHMGVFHRQALNSSEFLQFLFAEDLNPALESKVHHDMRAPLSHYFIYTGHNSYLTGNQLSSDCSDAPIIKALEKGVRVIELDIWPNSSKDDILVLHGRTLTTPVEFGKCLKSIKNHAFVASQYPVIITLEDHLTKDLQAKAATMITQTFGELLHYPDSELLEEFPTPESLKGRIIISTKPPKEYLDSKIAEIEGNGDKLKQKTPDEEPWGDEIPDYGADLPSEEKCSYSIGSVAEDSDDDEGTLQRNPDKDAAPEYKRLITIRAGKPKGVSLKDSLKVDDKQVRRVSLSEPQLEKVASTHSSHVIRFTQKNILRIYPKGSRVDSSNYNPLLAWIHGAQMVALNMQGYGRPLWLVHGFFRANGGCGYVKKPAFLLPNGNEKDDQNIFNLNAKRPVKTTLKIKIFMGDGWNQEFKKTHFDTYSPPDFYTRVGIAGVPADTGMKKTRTIEDDWSPCWNEEFFFPLTVPELALLRIEVHEYDMSEKDDFGGQTCFPVTELKKGIRTVPLCNKKGEKYKAVKLL</sequence>
<feature type="region of interest" description="Disordered" evidence="9">
    <location>
        <begin position="261"/>
        <end position="287"/>
    </location>
</feature>
<feature type="non-terminal residue" evidence="12">
    <location>
        <position position="585"/>
    </location>
</feature>
<dbReference type="CDD" id="cd00275">
    <property type="entry name" value="C2_PLC_like"/>
    <property type="match status" value="1"/>
</dbReference>
<reference evidence="12 13" key="1">
    <citation type="journal article" date="2021" name="Nat. Plants">
        <title>The Taxus genome provides insights into paclitaxel biosynthesis.</title>
        <authorList>
            <person name="Xiong X."/>
            <person name="Gou J."/>
            <person name="Liao Q."/>
            <person name="Li Y."/>
            <person name="Zhou Q."/>
            <person name="Bi G."/>
            <person name="Li C."/>
            <person name="Du R."/>
            <person name="Wang X."/>
            <person name="Sun T."/>
            <person name="Guo L."/>
            <person name="Liang H."/>
            <person name="Lu P."/>
            <person name="Wu Y."/>
            <person name="Zhang Z."/>
            <person name="Ro D.K."/>
            <person name="Shang Y."/>
            <person name="Huang S."/>
            <person name="Yan J."/>
        </authorList>
    </citation>
    <scope>NUCLEOTIDE SEQUENCE [LARGE SCALE GENOMIC DNA]</scope>
    <source>
        <strain evidence="12">Ta-2019</strain>
    </source>
</reference>
<dbReference type="GO" id="GO:0016042">
    <property type="term" value="P:lipid catabolic process"/>
    <property type="evidence" value="ECO:0007669"/>
    <property type="project" value="UniProtKB-KW"/>
</dbReference>
<evidence type="ECO:0000256" key="3">
    <source>
        <dbReference type="ARBA" id="ARBA00012368"/>
    </source>
</evidence>
<evidence type="ECO:0000256" key="6">
    <source>
        <dbReference type="ARBA" id="ARBA00023136"/>
    </source>
</evidence>
<dbReference type="Gene3D" id="3.20.20.190">
    <property type="entry name" value="Phosphatidylinositol (PI) phosphodiesterase"/>
    <property type="match status" value="1"/>
</dbReference>
<keyword evidence="5 8" id="KW-0378">Hydrolase</keyword>
<dbReference type="InterPro" id="IPR001192">
    <property type="entry name" value="PI-PLC_fam"/>
</dbReference>
<keyword evidence="13" id="KW-1185">Reference proteome</keyword>
<dbReference type="InterPro" id="IPR000909">
    <property type="entry name" value="PLipase_C_PInositol-sp_X_dom"/>
</dbReference>
<dbReference type="Pfam" id="PF00387">
    <property type="entry name" value="PI-PLC-Y"/>
    <property type="match status" value="1"/>
</dbReference>
<dbReference type="SMART" id="SM00239">
    <property type="entry name" value="C2"/>
    <property type="match status" value="1"/>
</dbReference>
<dbReference type="SUPFAM" id="SSF47473">
    <property type="entry name" value="EF-hand"/>
    <property type="match status" value="1"/>
</dbReference>
<dbReference type="EMBL" id="JAHRHJ020000007">
    <property type="protein sequence ID" value="KAH9309522.1"/>
    <property type="molecule type" value="Genomic_DNA"/>
</dbReference>
<dbReference type="InterPro" id="IPR015359">
    <property type="entry name" value="PLC_EF-hand-like"/>
</dbReference>
<keyword evidence="6" id="KW-0472">Membrane</keyword>
<dbReference type="PROSITE" id="PS50007">
    <property type="entry name" value="PIPLC_X_DOMAIN"/>
    <property type="match status" value="1"/>
</dbReference>
<dbReference type="CDD" id="cd08599">
    <property type="entry name" value="PI-PLCc_plant"/>
    <property type="match status" value="1"/>
</dbReference>
<dbReference type="Gene3D" id="2.60.40.150">
    <property type="entry name" value="C2 domain"/>
    <property type="match status" value="1"/>
</dbReference>
<proteinExistence type="predicted"/>
<protein>
    <recommendedName>
        <fullName evidence="3 8">Phosphoinositide phospholipase C</fullName>
        <ecNumber evidence="3 8">3.1.4.11</ecNumber>
    </recommendedName>
</protein>
<feature type="domain" description="PI-PLC Y-box" evidence="11">
    <location>
        <begin position="353"/>
        <end position="439"/>
    </location>
</feature>
<evidence type="ECO:0000259" key="11">
    <source>
        <dbReference type="PROSITE" id="PS50008"/>
    </source>
</evidence>
<comment type="subcellular location">
    <subcellularLocation>
        <location evidence="2">Cell membrane</location>
        <topology evidence="2">Peripheral membrane protein</topology>
    </subcellularLocation>
</comment>
<evidence type="ECO:0000256" key="5">
    <source>
        <dbReference type="ARBA" id="ARBA00022801"/>
    </source>
</evidence>
<feature type="region of interest" description="Disordered" evidence="9">
    <location>
        <begin position="299"/>
        <end position="318"/>
    </location>
</feature>
<name>A0AA38FSJ6_TAXCH</name>
<dbReference type="GO" id="GO:0051209">
    <property type="term" value="P:release of sequestered calcium ion into cytosol"/>
    <property type="evidence" value="ECO:0007669"/>
    <property type="project" value="TreeGrafter"/>
</dbReference>
<dbReference type="PANTHER" id="PTHR10336:SF204">
    <property type="entry name" value="PHOSPHOINOSITIDE PHOSPHOLIPASE C 4-RELATED"/>
    <property type="match status" value="1"/>
</dbReference>
<dbReference type="PROSITE" id="PS50004">
    <property type="entry name" value="C2"/>
    <property type="match status" value="1"/>
</dbReference>
<dbReference type="OMA" id="DPLWDET"/>
<dbReference type="InterPro" id="IPR017946">
    <property type="entry name" value="PLC-like_Pdiesterase_TIM-brl"/>
</dbReference>
<evidence type="ECO:0000256" key="2">
    <source>
        <dbReference type="ARBA" id="ARBA00004202"/>
    </source>
</evidence>
<dbReference type="InterPro" id="IPR000008">
    <property type="entry name" value="C2_dom"/>
</dbReference>
<dbReference type="GO" id="GO:0005886">
    <property type="term" value="C:plasma membrane"/>
    <property type="evidence" value="ECO:0007669"/>
    <property type="project" value="UniProtKB-SubCell"/>
</dbReference>
<keyword evidence="8" id="KW-0443">Lipid metabolism</keyword>
<evidence type="ECO:0000256" key="4">
    <source>
        <dbReference type="ARBA" id="ARBA00022475"/>
    </source>
</evidence>
<dbReference type="PROSITE" id="PS50008">
    <property type="entry name" value="PIPLC_Y_DOMAIN"/>
    <property type="match status" value="1"/>
</dbReference>
<dbReference type="SMART" id="SM00149">
    <property type="entry name" value="PLCYc"/>
    <property type="match status" value="1"/>
</dbReference>
<keyword evidence="4" id="KW-1003">Cell membrane</keyword>
<dbReference type="AlphaFoldDB" id="A0AA38FSJ6"/>
<evidence type="ECO:0000256" key="8">
    <source>
        <dbReference type="RuleBase" id="RU361133"/>
    </source>
</evidence>
<dbReference type="Gene3D" id="1.10.238.10">
    <property type="entry name" value="EF-hand"/>
    <property type="match status" value="1"/>
</dbReference>
<accession>A0AA38FSJ6</accession>
<dbReference type="FunFam" id="2.60.40.150:FF:000060">
    <property type="entry name" value="Phosphoinositide phospholipase C"/>
    <property type="match status" value="1"/>
</dbReference>
<dbReference type="EC" id="3.1.4.11" evidence="3 8"/>
<evidence type="ECO:0000313" key="12">
    <source>
        <dbReference type="EMBL" id="KAH9309522.1"/>
    </source>
</evidence>
<comment type="catalytic activity">
    <reaction evidence="1 8">
        <text>a 1,2-diacyl-sn-glycero-3-phospho-(1D-myo-inositol-4,5-bisphosphate) + H2O = 1D-myo-inositol 1,4,5-trisphosphate + a 1,2-diacyl-sn-glycerol + H(+)</text>
        <dbReference type="Rhea" id="RHEA:33179"/>
        <dbReference type="ChEBI" id="CHEBI:15377"/>
        <dbReference type="ChEBI" id="CHEBI:15378"/>
        <dbReference type="ChEBI" id="CHEBI:17815"/>
        <dbReference type="ChEBI" id="CHEBI:58456"/>
        <dbReference type="ChEBI" id="CHEBI:203600"/>
        <dbReference type="EC" id="3.1.4.11"/>
    </reaction>
</comment>
<evidence type="ECO:0000313" key="13">
    <source>
        <dbReference type="Proteomes" id="UP000824469"/>
    </source>
</evidence>
<dbReference type="GO" id="GO:0004435">
    <property type="term" value="F:phosphatidylinositol-4,5-bisphosphate phospholipase C activity"/>
    <property type="evidence" value="ECO:0007669"/>
    <property type="project" value="UniProtKB-EC"/>
</dbReference>
<evidence type="ECO:0000256" key="1">
    <source>
        <dbReference type="ARBA" id="ARBA00001195"/>
    </source>
</evidence>
<dbReference type="Pfam" id="PF00388">
    <property type="entry name" value="PI-PLC-X"/>
    <property type="match status" value="1"/>
</dbReference>
<keyword evidence="8" id="KW-0442">Lipid degradation</keyword>
<dbReference type="Pfam" id="PF09279">
    <property type="entry name" value="EF-hand_like"/>
    <property type="match status" value="1"/>
</dbReference>
<evidence type="ECO:0000256" key="7">
    <source>
        <dbReference type="ARBA" id="ARBA00023224"/>
    </source>
</evidence>
<dbReference type="PANTHER" id="PTHR10336">
    <property type="entry name" value="PHOSPHOINOSITIDE-SPECIFIC PHOSPHOLIPASE C FAMILY PROTEIN"/>
    <property type="match status" value="1"/>
</dbReference>
<dbReference type="InterPro" id="IPR011992">
    <property type="entry name" value="EF-hand-dom_pair"/>
</dbReference>
<dbReference type="Proteomes" id="UP000824469">
    <property type="component" value="Unassembled WGS sequence"/>
</dbReference>
<feature type="compositionally biased region" description="Basic and acidic residues" evidence="9">
    <location>
        <begin position="261"/>
        <end position="271"/>
    </location>
</feature>
<dbReference type="GO" id="GO:0048015">
    <property type="term" value="P:phosphatidylinositol-mediated signaling"/>
    <property type="evidence" value="ECO:0007669"/>
    <property type="project" value="TreeGrafter"/>
</dbReference>
<feature type="domain" description="C2" evidence="10">
    <location>
        <begin position="446"/>
        <end position="573"/>
    </location>
</feature>
<dbReference type="PRINTS" id="PR00390">
    <property type="entry name" value="PHPHLIPASEC"/>
</dbReference>
<comment type="caution">
    <text evidence="12">The sequence shown here is derived from an EMBL/GenBank/DDBJ whole genome shotgun (WGS) entry which is preliminary data.</text>
</comment>
<organism evidence="12 13">
    <name type="scientific">Taxus chinensis</name>
    <name type="common">Chinese yew</name>
    <name type="synonym">Taxus wallichiana var. chinensis</name>
    <dbReference type="NCBI Taxonomy" id="29808"/>
    <lineage>
        <taxon>Eukaryota</taxon>
        <taxon>Viridiplantae</taxon>
        <taxon>Streptophyta</taxon>
        <taxon>Embryophyta</taxon>
        <taxon>Tracheophyta</taxon>
        <taxon>Spermatophyta</taxon>
        <taxon>Pinopsida</taxon>
        <taxon>Pinidae</taxon>
        <taxon>Conifers II</taxon>
        <taxon>Cupressales</taxon>
        <taxon>Taxaceae</taxon>
        <taxon>Taxus</taxon>
    </lineage>
</organism>